<keyword evidence="4 9" id="KW-0808">Transferase</keyword>
<evidence type="ECO:0000256" key="5">
    <source>
        <dbReference type="ARBA" id="ARBA00022692"/>
    </source>
</evidence>
<feature type="transmembrane region" description="Helical" evidence="9">
    <location>
        <begin position="100"/>
        <end position="119"/>
    </location>
</feature>
<feature type="transmembrane region" description="Helical" evidence="9">
    <location>
        <begin position="476"/>
        <end position="497"/>
    </location>
</feature>
<dbReference type="PANTHER" id="PTHR38686">
    <property type="entry name" value="APOLIPOPROTEIN N-ACYLTRANSFERASE"/>
    <property type="match status" value="1"/>
</dbReference>
<dbReference type="InterPro" id="IPR045378">
    <property type="entry name" value="LNT_N"/>
</dbReference>
<dbReference type="KEGG" id="dog:HP555_02375"/>
<dbReference type="CDD" id="cd07571">
    <property type="entry name" value="ALP_N-acyl_transferase"/>
    <property type="match status" value="1"/>
</dbReference>
<keyword evidence="11" id="KW-0449">Lipoprotein</keyword>
<dbReference type="AlphaFoldDB" id="A0A7T5VBD9"/>
<dbReference type="EMBL" id="CP054140">
    <property type="protein sequence ID" value="QQG64789.1"/>
    <property type="molecule type" value="Genomic_DNA"/>
</dbReference>
<reference evidence="11 12" key="1">
    <citation type="submission" date="2020-05" db="EMBL/GenBank/DDBJ databases">
        <title>Complete genome of Desulfobulbus oligotrophicus.</title>
        <authorList>
            <person name="Podar M."/>
        </authorList>
    </citation>
    <scope>NUCLEOTIDE SEQUENCE [LARGE SCALE GENOMIC DNA]</scope>
    <source>
        <strain evidence="11 12">Prop6</strain>
    </source>
</reference>
<dbReference type="InterPro" id="IPR036526">
    <property type="entry name" value="C-N_Hydrolase_sf"/>
</dbReference>
<protein>
    <recommendedName>
        <fullName evidence="9">Apolipoprotein N-acyltransferase</fullName>
        <shortName evidence="9">ALP N-acyltransferase</shortName>
        <ecNumber evidence="9">2.3.1.269</ecNumber>
    </recommendedName>
</protein>
<proteinExistence type="inferred from homology"/>
<dbReference type="GO" id="GO:0005886">
    <property type="term" value="C:plasma membrane"/>
    <property type="evidence" value="ECO:0007669"/>
    <property type="project" value="UniProtKB-SubCell"/>
</dbReference>
<dbReference type="UniPathway" id="UPA00666"/>
<comment type="similarity">
    <text evidence="2 9">Belongs to the CN hydrolase family. Apolipoprotein N-acyltransferase subfamily.</text>
</comment>
<feature type="transmembrane region" description="Helical" evidence="9">
    <location>
        <begin position="62"/>
        <end position="88"/>
    </location>
</feature>
<feature type="transmembrane region" description="Helical" evidence="9">
    <location>
        <begin position="6"/>
        <end position="23"/>
    </location>
</feature>
<keyword evidence="8 9" id="KW-0012">Acyltransferase</keyword>
<keyword evidence="12" id="KW-1185">Reference proteome</keyword>
<gene>
    <name evidence="9 11" type="primary">lnt</name>
    <name evidence="11" type="ORF">HP555_02375</name>
</gene>
<evidence type="ECO:0000259" key="10">
    <source>
        <dbReference type="PROSITE" id="PS50263"/>
    </source>
</evidence>
<comment type="function">
    <text evidence="9">Catalyzes the phospholipid dependent N-acylation of the N-terminal cysteine of apolipoprotein, the last step in lipoprotein maturation.</text>
</comment>
<feature type="transmembrane region" description="Helical" evidence="9">
    <location>
        <begin position="139"/>
        <end position="163"/>
    </location>
</feature>
<dbReference type="PANTHER" id="PTHR38686:SF1">
    <property type="entry name" value="APOLIPOPROTEIN N-ACYLTRANSFERASE"/>
    <property type="match status" value="1"/>
</dbReference>
<keyword evidence="3 9" id="KW-1003">Cell membrane</keyword>
<keyword evidence="5 9" id="KW-0812">Transmembrane</keyword>
<dbReference type="InterPro" id="IPR003010">
    <property type="entry name" value="C-N_Hydrolase"/>
</dbReference>
<dbReference type="GO" id="GO:0016410">
    <property type="term" value="F:N-acyltransferase activity"/>
    <property type="evidence" value="ECO:0007669"/>
    <property type="project" value="UniProtKB-UniRule"/>
</dbReference>
<comment type="subcellular location">
    <subcellularLocation>
        <location evidence="1 9">Cell membrane</location>
        <topology evidence="1 9">Multi-pass membrane protein</topology>
    </subcellularLocation>
</comment>
<dbReference type="HAMAP" id="MF_01148">
    <property type="entry name" value="Lnt"/>
    <property type="match status" value="1"/>
</dbReference>
<dbReference type="Pfam" id="PF00795">
    <property type="entry name" value="CN_hydrolase"/>
    <property type="match status" value="1"/>
</dbReference>
<keyword evidence="6 9" id="KW-1133">Transmembrane helix</keyword>
<dbReference type="Pfam" id="PF20154">
    <property type="entry name" value="LNT_N"/>
    <property type="match status" value="1"/>
</dbReference>
<name>A0A7T5VBD9_9BACT</name>
<feature type="domain" description="CN hydrolase" evidence="10">
    <location>
        <begin position="221"/>
        <end position="469"/>
    </location>
</feature>
<comment type="pathway">
    <text evidence="9">Protein modification; lipoprotein biosynthesis (N-acyl transfer).</text>
</comment>
<evidence type="ECO:0000256" key="7">
    <source>
        <dbReference type="ARBA" id="ARBA00023136"/>
    </source>
</evidence>
<evidence type="ECO:0000256" key="8">
    <source>
        <dbReference type="ARBA" id="ARBA00023315"/>
    </source>
</evidence>
<organism evidence="11 12">
    <name type="scientific">Desulfobulbus oligotrophicus</name>
    <dbReference type="NCBI Taxonomy" id="1909699"/>
    <lineage>
        <taxon>Bacteria</taxon>
        <taxon>Pseudomonadati</taxon>
        <taxon>Thermodesulfobacteriota</taxon>
        <taxon>Desulfobulbia</taxon>
        <taxon>Desulfobulbales</taxon>
        <taxon>Desulfobulbaceae</taxon>
        <taxon>Desulfobulbus</taxon>
    </lineage>
</organism>
<evidence type="ECO:0000313" key="12">
    <source>
        <dbReference type="Proteomes" id="UP000596092"/>
    </source>
</evidence>
<accession>A0A7T5VBD9</accession>
<keyword evidence="7 9" id="KW-0472">Membrane</keyword>
<dbReference type="NCBIfam" id="TIGR00546">
    <property type="entry name" value="lnt"/>
    <property type="match status" value="1"/>
</dbReference>
<evidence type="ECO:0000256" key="9">
    <source>
        <dbReference type="HAMAP-Rule" id="MF_01148"/>
    </source>
</evidence>
<evidence type="ECO:0000256" key="2">
    <source>
        <dbReference type="ARBA" id="ARBA00010065"/>
    </source>
</evidence>
<evidence type="ECO:0000256" key="4">
    <source>
        <dbReference type="ARBA" id="ARBA00022679"/>
    </source>
</evidence>
<evidence type="ECO:0000313" key="11">
    <source>
        <dbReference type="EMBL" id="QQG64789.1"/>
    </source>
</evidence>
<dbReference type="SUPFAM" id="SSF56317">
    <property type="entry name" value="Carbon-nitrogen hydrolase"/>
    <property type="match status" value="1"/>
</dbReference>
<evidence type="ECO:0000256" key="3">
    <source>
        <dbReference type="ARBA" id="ARBA00022475"/>
    </source>
</evidence>
<comment type="catalytic activity">
    <reaction evidence="9">
        <text>N-terminal S-1,2-diacyl-sn-glyceryl-L-cysteinyl-[lipoprotein] + a glycerophospholipid = N-acyl-S-1,2-diacyl-sn-glyceryl-L-cysteinyl-[lipoprotein] + a 2-acyl-sn-glycero-3-phospholipid + H(+)</text>
        <dbReference type="Rhea" id="RHEA:48228"/>
        <dbReference type="Rhea" id="RHEA-COMP:14681"/>
        <dbReference type="Rhea" id="RHEA-COMP:14684"/>
        <dbReference type="ChEBI" id="CHEBI:15378"/>
        <dbReference type="ChEBI" id="CHEBI:136912"/>
        <dbReference type="ChEBI" id="CHEBI:140656"/>
        <dbReference type="ChEBI" id="CHEBI:140657"/>
        <dbReference type="ChEBI" id="CHEBI:140660"/>
        <dbReference type="EC" id="2.3.1.269"/>
    </reaction>
</comment>
<dbReference type="InterPro" id="IPR004563">
    <property type="entry name" value="Apolipo_AcylTrfase"/>
</dbReference>
<dbReference type="EC" id="2.3.1.269" evidence="9"/>
<feature type="transmembrane region" description="Helical" evidence="9">
    <location>
        <begin position="35"/>
        <end position="56"/>
    </location>
</feature>
<dbReference type="Proteomes" id="UP000596092">
    <property type="component" value="Chromosome"/>
</dbReference>
<dbReference type="Gene3D" id="3.60.110.10">
    <property type="entry name" value="Carbon-nitrogen hydrolase"/>
    <property type="match status" value="1"/>
</dbReference>
<dbReference type="GO" id="GO:0042158">
    <property type="term" value="P:lipoprotein biosynthetic process"/>
    <property type="evidence" value="ECO:0007669"/>
    <property type="project" value="UniProtKB-UniRule"/>
</dbReference>
<evidence type="ECO:0000256" key="1">
    <source>
        <dbReference type="ARBA" id="ARBA00004651"/>
    </source>
</evidence>
<dbReference type="PROSITE" id="PS50263">
    <property type="entry name" value="CN_HYDROLASE"/>
    <property type="match status" value="1"/>
</dbReference>
<sequence>MPGKIGWWPLLFVALVPLLRLCLNDRPLRSVAAGFLFGVVYHLALLYWILIVLGQYGDLPLWVSLPALVLLASYMAGYCAVFCGLLSLLAGRAKDQERSAVAFVWIAPLFWVGLDYLRSVLFTGFPWMDLGYGLFSQPWLIQAADLGGHHLLTFFLVLGNCLLVAGLDWRQYRSRYRQRSERRLLLTAGVLFVAVIGYSLVRYHAVATTINHSLQARVAVVQGNIDQAIKWSPAIKAETVDTYLRLSRQVLDGEAAQLIIWPETALPFYPQQDTLIGKVIGFTTDTNTWLFTGAPLYSVTVKKEGEEEIRYYNGSILIGPEGKVGGEYNKQHLVPFGEYVPLRRYLPFLQPLVVNIGDFSAGTVTGPLPLGPLWLGVLICYESIFPDIAATTVKKGANMLVNLTNDAWYGRSSAPYQSMAMAVFRAVENKRSLVRAANTGISGFIDPVGHIMVQTEIFTEAAQAADVPVMNLQTVFTWNGSYFGLICAVLMPFFLLLNRYRARS</sequence>
<evidence type="ECO:0000256" key="6">
    <source>
        <dbReference type="ARBA" id="ARBA00022989"/>
    </source>
</evidence>
<feature type="transmembrane region" description="Helical" evidence="9">
    <location>
        <begin position="184"/>
        <end position="201"/>
    </location>
</feature>